<organism evidence="1 2">
    <name type="scientific">Phytopseudomonas argentinensis</name>
    <dbReference type="NCBI Taxonomy" id="289370"/>
    <lineage>
        <taxon>Bacteria</taxon>
        <taxon>Pseudomonadati</taxon>
        <taxon>Pseudomonadota</taxon>
        <taxon>Gammaproteobacteria</taxon>
        <taxon>Pseudomonadales</taxon>
        <taxon>Pseudomonadaceae</taxon>
        <taxon>Phytopseudomonas</taxon>
    </lineage>
</organism>
<reference evidence="2" key="1">
    <citation type="submission" date="2016-10" db="EMBL/GenBank/DDBJ databases">
        <authorList>
            <person name="Varghese N."/>
            <person name="Submissions S."/>
        </authorList>
    </citation>
    <scope>NUCLEOTIDE SEQUENCE [LARGE SCALE GENOMIC DNA]</scope>
    <source>
        <strain evidence="2">LMG 22563</strain>
    </source>
</reference>
<sequence>MIWIVLGVALSVASLLGAGIYSLLQILGEFSQG</sequence>
<gene>
    <name evidence="1" type="ORF">SAMN05216602_3932</name>
</gene>
<dbReference type="EMBL" id="FORC01000004">
    <property type="protein sequence ID" value="SFJ11063.1"/>
    <property type="molecule type" value="Genomic_DNA"/>
</dbReference>
<dbReference type="AlphaFoldDB" id="A0A1I3NP46"/>
<name>A0A1I3NP46_9GAMM</name>
<proteinExistence type="predicted"/>
<evidence type="ECO:0000313" key="1">
    <source>
        <dbReference type="EMBL" id="SFJ11063.1"/>
    </source>
</evidence>
<evidence type="ECO:0000313" key="2">
    <source>
        <dbReference type="Proteomes" id="UP000183018"/>
    </source>
</evidence>
<protein>
    <submittedName>
        <fullName evidence="1">Uncharacterized protein</fullName>
    </submittedName>
</protein>
<keyword evidence="2" id="KW-1185">Reference proteome</keyword>
<dbReference type="Proteomes" id="UP000183018">
    <property type="component" value="Unassembled WGS sequence"/>
</dbReference>
<accession>A0A1I3NP46</accession>